<evidence type="ECO:0000256" key="2">
    <source>
        <dbReference type="SAM" id="Phobius"/>
    </source>
</evidence>
<feature type="region of interest" description="Disordered" evidence="1">
    <location>
        <begin position="1"/>
        <end position="130"/>
    </location>
</feature>
<feature type="compositionally biased region" description="Pro residues" evidence="1">
    <location>
        <begin position="53"/>
        <end position="74"/>
    </location>
</feature>
<name>A0AB39THH1_9ACTN</name>
<keyword evidence="2" id="KW-0472">Membrane</keyword>
<evidence type="ECO:0000313" key="3">
    <source>
        <dbReference type="EMBL" id="XDQ78626.1"/>
    </source>
</evidence>
<feature type="region of interest" description="Disordered" evidence="1">
    <location>
        <begin position="178"/>
        <end position="220"/>
    </location>
</feature>
<dbReference type="EMBL" id="CP163445">
    <property type="protein sequence ID" value="XDQ78626.1"/>
    <property type="molecule type" value="Genomic_DNA"/>
</dbReference>
<feature type="compositionally biased region" description="Low complexity" evidence="1">
    <location>
        <begin position="115"/>
        <end position="130"/>
    </location>
</feature>
<protein>
    <submittedName>
        <fullName evidence="3">PQQ-binding-like beta-propeller repeat protein</fullName>
    </submittedName>
</protein>
<feature type="compositionally biased region" description="Pro residues" evidence="1">
    <location>
        <begin position="93"/>
        <end position="114"/>
    </location>
</feature>
<sequence length="598" mass="60874">MAGDHPTAGSGDTPGSGPQDNRGVQLGRQPGGVDPAAVADQMTQLDGSAVPGPAAPPAPAGPPPAQPPAAPAQPPVGADYAAYAPTAAGFPTQAPPPPPGAAPVGPYDPVPGGYPAPDAGQPYGGYNYQQQPGYYPGAPMPEAPKQRNPVMLWGGIIGGVLVIAIIIGLVVLLQPKPAPKPSDNTSGGTTSSSGSTTDGPSPGPDNNKNTGASYNVAWSAPKPANTDTSAQMLAIWGTDKVAVRVDASGIRAYNLSDGKEAWTLPVPSGSKEICAASYGTNSKNIGAVSFNTGDYDCSTIGVVDLTTGKLTWSVKAGTDKMSSPTLSITDKVVAFAGSSVGGLNVDNGASVWNYSPHGKICTVNGRAAGAQIAVGEKCFDTGDDKGALQILNSETGAATSGQIPLTGSIERVDKVISDQPLVLSMSSGANGDYILPFSKDNKPGNQMPAKEPGSDSLRLSGQNDAFTQNVVSGTTLYVQVSGTKAAINAYDLTTGKRIWSSTPPSSGSSIGGDVRLVAGTDKQGKVRAIVSQGYNKPARLVTLAPNDGSMTDLGTLAMPNGLDIGMSLSEYLIGDEGNSVYAFRRTYSSDAWITKWKK</sequence>
<dbReference type="AlphaFoldDB" id="A0AB39THH1"/>
<dbReference type="InterPro" id="IPR011047">
    <property type="entry name" value="Quinoprotein_ADH-like_sf"/>
</dbReference>
<keyword evidence="2" id="KW-1133">Transmembrane helix</keyword>
<dbReference type="InterPro" id="IPR015943">
    <property type="entry name" value="WD40/YVTN_repeat-like_dom_sf"/>
</dbReference>
<feature type="compositionally biased region" description="Low complexity" evidence="1">
    <location>
        <begin position="75"/>
        <end position="92"/>
    </location>
</feature>
<feature type="compositionally biased region" description="Low complexity" evidence="1">
    <location>
        <begin position="181"/>
        <end position="200"/>
    </location>
</feature>
<gene>
    <name evidence="3" type="ORF">AB2U05_09185</name>
</gene>
<keyword evidence="2" id="KW-0812">Transmembrane</keyword>
<proteinExistence type="predicted"/>
<accession>A0AB39THH1</accession>
<evidence type="ECO:0000256" key="1">
    <source>
        <dbReference type="SAM" id="MobiDB-lite"/>
    </source>
</evidence>
<feature type="transmembrane region" description="Helical" evidence="2">
    <location>
        <begin position="150"/>
        <end position="173"/>
    </location>
</feature>
<dbReference type="RefSeq" id="WP_045711538.1">
    <property type="nucleotide sequence ID" value="NZ_CP163445.1"/>
</dbReference>
<organism evidence="3">
    <name type="scientific">Streptomyces sp. Y1</name>
    <dbReference type="NCBI Taxonomy" id="3238634"/>
    <lineage>
        <taxon>Bacteria</taxon>
        <taxon>Bacillati</taxon>
        <taxon>Actinomycetota</taxon>
        <taxon>Actinomycetes</taxon>
        <taxon>Kitasatosporales</taxon>
        <taxon>Streptomycetaceae</taxon>
        <taxon>Streptomyces</taxon>
    </lineage>
</organism>
<dbReference type="SUPFAM" id="SSF50998">
    <property type="entry name" value="Quinoprotein alcohol dehydrogenase-like"/>
    <property type="match status" value="1"/>
</dbReference>
<dbReference type="Gene3D" id="2.130.10.10">
    <property type="entry name" value="YVTN repeat-like/Quinoprotein amine dehydrogenase"/>
    <property type="match status" value="1"/>
</dbReference>
<reference evidence="3" key="1">
    <citation type="submission" date="2024-07" db="EMBL/GenBank/DDBJ databases">
        <authorList>
            <person name="Yu S.T."/>
        </authorList>
    </citation>
    <scope>NUCLEOTIDE SEQUENCE</scope>
    <source>
        <strain evidence="3">Y1</strain>
    </source>
</reference>